<evidence type="ECO:0008006" key="5">
    <source>
        <dbReference type="Google" id="ProtNLM"/>
    </source>
</evidence>
<protein>
    <recommendedName>
        <fullName evidence="5">Dinucleotide-utilizing enzyme</fullName>
    </recommendedName>
</protein>
<evidence type="ECO:0000313" key="4">
    <source>
        <dbReference type="Proteomes" id="UP001283109"/>
    </source>
</evidence>
<organism evidence="3 4">
    <name type="scientific">Microbacterium arthrosphaerae</name>
    <dbReference type="NCBI Taxonomy" id="792652"/>
    <lineage>
        <taxon>Bacteria</taxon>
        <taxon>Bacillati</taxon>
        <taxon>Actinomycetota</taxon>
        <taxon>Actinomycetes</taxon>
        <taxon>Micrococcales</taxon>
        <taxon>Microbacteriaceae</taxon>
        <taxon>Microbacterium</taxon>
    </lineage>
</organism>
<sequence>MPTRPRLISSIPFWGLLVVSLATIAGGWYITTDKLGTMTTTLTDGSATGVDVYVGQSIAQLGSILIGAGILGVLLTLAVAALSTLRPHAPVEVVEPIDWAADADERDAVAAPAVAAPAVASPAAAASAVAAEPTAQSENPDIEVASDTPAPAAASSERPDAAR</sequence>
<evidence type="ECO:0000256" key="2">
    <source>
        <dbReference type="SAM" id="Phobius"/>
    </source>
</evidence>
<dbReference type="EMBL" id="JAWQEV010000002">
    <property type="protein sequence ID" value="MDW4572365.1"/>
    <property type="molecule type" value="Genomic_DNA"/>
</dbReference>
<keyword evidence="2" id="KW-0812">Transmembrane</keyword>
<accession>A0ABU4GZ61</accession>
<evidence type="ECO:0000256" key="1">
    <source>
        <dbReference type="SAM" id="MobiDB-lite"/>
    </source>
</evidence>
<comment type="caution">
    <text evidence="3">The sequence shown here is derived from an EMBL/GenBank/DDBJ whole genome shotgun (WGS) entry which is preliminary data.</text>
</comment>
<dbReference type="Proteomes" id="UP001283109">
    <property type="component" value="Unassembled WGS sequence"/>
</dbReference>
<feature type="transmembrane region" description="Helical" evidence="2">
    <location>
        <begin position="58"/>
        <end position="82"/>
    </location>
</feature>
<evidence type="ECO:0000313" key="3">
    <source>
        <dbReference type="EMBL" id="MDW4572365.1"/>
    </source>
</evidence>
<reference evidence="3 4" key="1">
    <citation type="submission" date="2023-11" db="EMBL/GenBank/DDBJ databases">
        <title>Draft genome sequence of Microbacterium arthrosphaerae JCM 30492.</title>
        <authorList>
            <person name="Zhang G."/>
            <person name="Ding Y."/>
        </authorList>
    </citation>
    <scope>NUCLEOTIDE SEQUENCE [LARGE SCALE GENOMIC DNA]</scope>
    <source>
        <strain evidence="3 4">JCM 30492</strain>
    </source>
</reference>
<dbReference type="RefSeq" id="WP_318352904.1">
    <property type="nucleotide sequence ID" value="NZ_JAWQEV010000002.1"/>
</dbReference>
<keyword evidence="4" id="KW-1185">Reference proteome</keyword>
<keyword evidence="2" id="KW-1133">Transmembrane helix</keyword>
<feature type="region of interest" description="Disordered" evidence="1">
    <location>
        <begin position="127"/>
        <end position="163"/>
    </location>
</feature>
<gene>
    <name evidence="3" type="ORF">R8Z58_06170</name>
</gene>
<proteinExistence type="predicted"/>
<keyword evidence="2" id="KW-0472">Membrane</keyword>
<feature type="transmembrane region" description="Helical" evidence="2">
    <location>
        <begin position="12"/>
        <end position="30"/>
    </location>
</feature>
<name>A0ABU4GZ61_9MICO</name>